<dbReference type="STRING" id="3088.A0A383VA62"/>
<dbReference type="PROSITE" id="PS00018">
    <property type="entry name" value="EF_HAND_1"/>
    <property type="match status" value="2"/>
</dbReference>
<dbReference type="FunFam" id="1.10.238.10:FF:000527">
    <property type="entry name" value="Calmodulin-3"/>
    <property type="match status" value="1"/>
</dbReference>
<keyword evidence="2" id="KW-0479">Metal-binding</keyword>
<evidence type="ECO:0000256" key="2">
    <source>
        <dbReference type="ARBA" id="ARBA00022723"/>
    </source>
</evidence>
<comment type="similarity">
    <text evidence="1">Belongs to the calmodulin family.</text>
</comment>
<gene>
    <name evidence="5" type="ORF">BQ4739_LOCUS3040</name>
</gene>
<dbReference type="PANTHER" id="PTHR23048:SF53">
    <property type="entry name" value="CALMODULIN"/>
    <property type="match status" value="1"/>
</dbReference>
<dbReference type="SMART" id="SM00054">
    <property type="entry name" value="EFh"/>
    <property type="match status" value="4"/>
</dbReference>
<dbReference type="InterPro" id="IPR011992">
    <property type="entry name" value="EF-hand-dom_pair"/>
</dbReference>
<protein>
    <submittedName>
        <fullName evidence="5">Uncharacterized protein</fullName>
    </submittedName>
</protein>
<keyword evidence="3" id="KW-0677">Repeat</keyword>
<accession>A0A383VA62</accession>
<dbReference type="GO" id="GO:0005509">
    <property type="term" value="F:calcium ion binding"/>
    <property type="evidence" value="ECO:0007669"/>
    <property type="project" value="InterPro"/>
</dbReference>
<evidence type="ECO:0000256" key="1">
    <source>
        <dbReference type="ARBA" id="ARBA00009763"/>
    </source>
</evidence>
<sequence length="148" mass="16672">MAPLTDAQTSEAKEAFALFDKDNDGCITTGELGTVMRALGKNPTEAEVRSLIKEVDADGRGVINLQEFLGVMSREIRSYDSEQDIRNAWKVFDKDQRGFIEAKELRHVLTNIGEKLSAPEMEDMIREADPDSDGKIQYEEFVRMLLAK</sequence>
<dbReference type="Pfam" id="PF13499">
    <property type="entry name" value="EF-hand_7"/>
    <property type="match status" value="2"/>
</dbReference>
<organism evidence="5 6">
    <name type="scientific">Tetradesmus obliquus</name>
    <name type="common">Green alga</name>
    <name type="synonym">Acutodesmus obliquus</name>
    <dbReference type="NCBI Taxonomy" id="3088"/>
    <lineage>
        <taxon>Eukaryota</taxon>
        <taxon>Viridiplantae</taxon>
        <taxon>Chlorophyta</taxon>
        <taxon>core chlorophytes</taxon>
        <taxon>Chlorophyceae</taxon>
        <taxon>CS clade</taxon>
        <taxon>Sphaeropleales</taxon>
        <taxon>Scenedesmaceae</taxon>
        <taxon>Tetradesmus</taxon>
    </lineage>
</organism>
<keyword evidence="4" id="KW-0106">Calcium</keyword>
<dbReference type="SUPFAM" id="SSF47473">
    <property type="entry name" value="EF-hand"/>
    <property type="match status" value="1"/>
</dbReference>
<dbReference type="OrthoDB" id="26525at2759"/>
<keyword evidence="6" id="KW-1185">Reference proteome</keyword>
<dbReference type="EMBL" id="FNXT01000230">
    <property type="protein sequence ID" value="SZX62458.1"/>
    <property type="molecule type" value="Genomic_DNA"/>
</dbReference>
<evidence type="ECO:0000256" key="4">
    <source>
        <dbReference type="ARBA" id="ARBA00022837"/>
    </source>
</evidence>
<dbReference type="AlphaFoldDB" id="A0A383VA62"/>
<evidence type="ECO:0000313" key="6">
    <source>
        <dbReference type="Proteomes" id="UP000256970"/>
    </source>
</evidence>
<evidence type="ECO:0000313" key="5">
    <source>
        <dbReference type="EMBL" id="SZX62458.1"/>
    </source>
</evidence>
<dbReference type="InterPro" id="IPR050230">
    <property type="entry name" value="CALM/Myosin/TropC-like"/>
</dbReference>
<dbReference type="InterPro" id="IPR018247">
    <property type="entry name" value="EF_Hand_1_Ca_BS"/>
</dbReference>
<dbReference type="GO" id="GO:0016460">
    <property type="term" value="C:myosin II complex"/>
    <property type="evidence" value="ECO:0007669"/>
    <property type="project" value="TreeGrafter"/>
</dbReference>
<name>A0A383VA62_TETOB</name>
<dbReference type="Gene3D" id="1.10.238.10">
    <property type="entry name" value="EF-hand"/>
    <property type="match status" value="2"/>
</dbReference>
<proteinExistence type="inferred from homology"/>
<evidence type="ECO:0000256" key="3">
    <source>
        <dbReference type="ARBA" id="ARBA00022737"/>
    </source>
</evidence>
<dbReference type="CDD" id="cd00051">
    <property type="entry name" value="EFh"/>
    <property type="match status" value="2"/>
</dbReference>
<dbReference type="Proteomes" id="UP000256970">
    <property type="component" value="Unassembled WGS sequence"/>
</dbReference>
<dbReference type="PANTHER" id="PTHR23048">
    <property type="entry name" value="MYOSIN LIGHT CHAIN 1, 3"/>
    <property type="match status" value="1"/>
</dbReference>
<reference evidence="5 6" key="1">
    <citation type="submission" date="2016-10" db="EMBL/GenBank/DDBJ databases">
        <authorList>
            <person name="Cai Z."/>
        </authorList>
    </citation>
    <scope>NUCLEOTIDE SEQUENCE [LARGE SCALE GENOMIC DNA]</scope>
</reference>
<dbReference type="PROSITE" id="PS50222">
    <property type="entry name" value="EF_HAND_2"/>
    <property type="match status" value="4"/>
</dbReference>
<dbReference type="InterPro" id="IPR002048">
    <property type="entry name" value="EF_hand_dom"/>
</dbReference>